<reference evidence="1 2" key="1">
    <citation type="submission" date="2019-05" db="EMBL/GenBank/DDBJ databases">
        <title>Another draft genome of Portunus trituberculatus and its Hox gene families provides insights of decapod evolution.</title>
        <authorList>
            <person name="Jeong J.-H."/>
            <person name="Song I."/>
            <person name="Kim S."/>
            <person name="Choi T."/>
            <person name="Kim D."/>
            <person name="Ryu S."/>
            <person name="Kim W."/>
        </authorList>
    </citation>
    <scope>NUCLEOTIDE SEQUENCE [LARGE SCALE GENOMIC DNA]</scope>
    <source>
        <tissue evidence="1">Muscle</tissue>
    </source>
</reference>
<evidence type="ECO:0000313" key="2">
    <source>
        <dbReference type="Proteomes" id="UP000324222"/>
    </source>
</evidence>
<evidence type="ECO:0000313" key="1">
    <source>
        <dbReference type="EMBL" id="MPC20424.1"/>
    </source>
</evidence>
<gene>
    <name evidence="1" type="ORF">E2C01_013367</name>
</gene>
<keyword evidence="2" id="KW-1185">Reference proteome</keyword>
<sequence>MSEFKMSDLVITAEESKTANGKARNEGKRRKWLTLFRRDYWGNLSDKSTFFPPVEAYIRRANYGNSAVRRSEAERELILAEIN</sequence>
<dbReference type="AlphaFoldDB" id="A0A5B7DGU5"/>
<dbReference type="Proteomes" id="UP000324222">
    <property type="component" value="Unassembled WGS sequence"/>
</dbReference>
<dbReference type="EMBL" id="VSRR010000870">
    <property type="protein sequence ID" value="MPC20424.1"/>
    <property type="molecule type" value="Genomic_DNA"/>
</dbReference>
<name>A0A5B7DGU5_PORTR</name>
<proteinExistence type="predicted"/>
<accession>A0A5B7DGU5</accession>
<protein>
    <submittedName>
        <fullName evidence="1">Uncharacterized protein</fullName>
    </submittedName>
</protein>
<organism evidence="1 2">
    <name type="scientific">Portunus trituberculatus</name>
    <name type="common">Swimming crab</name>
    <name type="synonym">Neptunus trituberculatus</name>
    <dbReference type="NCBI Taxonomy" id="210409"/>
    <lineage>
        <taxon>Eukaryota</taxon>
        <taxon>Metazoa</taxon>
        <taxon>Ecdysozoa</taxon>
        <taxon>Arthropoda</taxon>
        <taxon>Crustacea</taxon>
        <taxon>Multicrustacea</taxon>
        <taxon>Malacostraca</taxon>
        <taxon>Eumalacostraca</taxon>
        <taxon>Eucarida</taxon>
        <taxon>Decapoda</taxon>
        <taxon>Pleocyemata</taxon>
        <taxon>Brachyura</taxon>
        <taxon>Eubrachyura</taxon>
        <taxon>Portunoidea</taxon>
        <taxon>Portunidae</taxon>
        <taxon>Portuninae</taxon>
        <taxon>Portunus</taxon>
    </lineage>
</organism>
<comment type="caution">
    <text evidence="1">The sequence shown here is derived from an EMBL/GenBank/DDBJ whole genome shotgun (WGS) entry which is preliminary data.</text>
</comment>